<dbReference type="InterPro" id="IPR036034">
    <property type="entry name" value="PDZ_sf"/>
</dbReference>
<dbReference type="Gene3D" id="2.30.42.10">
    <property type="match status" value="2"/>
</dbReference>
<dbReference type="SUPFAM" id="SSF50156">
    <property type="entry name" value="PDZ domain-like"/>
    <property type="match status" value="1"/>
</dbReference>
<feature type="domain" description="PDZ" evidence="2">
    <location>
        <begin position="88"/>
        <end position="171"/>
    </location>
</feature>
<reference evidence="3" key="1">
    <citation type="submission" date="2022-01" db="EMBL/GenBank/DDBJ databases">
        <authorList>
            <person name="King R."/>
        </authorList>
    </citation>
    <scope>NUCLEOTIDE SEQUENCE</scope>
</reference>
<dbReference type="FunFam" id="2.30.42.10:FF:000038">
    <property type="entry name" value="Multiple PDZ domain protein isoform X1"/>
    <property type="match status" value="1"/>
</dbReference>
<dbReference type="PANTHER" id="PTHR19964">
    <property type="entry name" value="MULTIPLE PDZ DOMAIN PROTEIN"/>
    <property type="match status" value="1"/>
</dbReference>
<proteinExistence type="predicted"/>
<dbReference type="AlphaFoldDB" id="A0A9P0E6H6"/>
<organism evidence="3 4">
    <name type="scientific">Nezara viridula</name>
    <name type="common">Southern green stink bug</name>
    <name type="synonym">Cimex viridulus</name>
    <dbReference type="NCBI Taxonomy" id="85310"/>
    <lineage>
        <taxon>Eukaryota</taxon>
        <taxon>Metazoa</taxon>
        <taxon>Ecdysozoa</taxon>
        <taxon>Arthropoda</taxon>
        <taxon>Hexapoda</taxon>
        <taxon>Insecta</taxon>
        <taxon>Pterygota</taxon>
        <taxon>Neoptera</taxon>
        <taxon>Paraneoptera</taxon>
        <taxon>Hemiptera</taxon>
        <taxon>Heteroptera</taxon>
        <taxon>Panheteroptera</taxon>
        <taxon>Pentatomomorpha</taxon>
        <taxon>Pentatomoidea</taxon>
        <taxon>Pentatomidae</taxon>
        <taxon>Pentatominae</taxon>
        <taxon>Nezara</taxon>
    </lineage>
</organism>
<evidence type="ECO:0000256" key="1">
    <source>
        <dbReference type="SAM" id="Phobius"/>
    </source>
</evidence>
<dbReference type="Proteomes" id="UP001152798">
    <property type="component" value="Chromosome 2"/>
</dbReference>
<feature type="transmembrane region" description="Helical" evidence="1">
    <location>
        <begin position="12"/>
        <end position="33"/>
    </location>
</feature>
<evidence type="ECO:0000259" key="2">
    <source>
        <dbReference type="PROSITE" id="PS50106"/>
    </source>
</evidence>
<evidence type="ECO:0000313" key="4">
    <source>
        <dbReference type="Proteomes" id="UP001152798"/>
    </source>
</evidence>
<accession>A0A9P0E6H6</accession>
<dbReference type="OrthoDB" id="438726at2759"/>
<dbReference type="EMBL" id="OV725078">
    <property type="protein sequence ID" value="CAH1392546.1"/>
    <property type="molecule type" value="Genomic_DNA"/>
</dbReference>
<dbReference type="Pfam" id="PF00595">
    <property type="entry name" value="PDZ"/>
    <property type="match status" value="1"/>
</dbReference>
<name>A0A9P0E6H6_NEZVI</name>
<dbReference type="PANTHER" id="PTHR19964:SF84">
    <property type="entry name" value="LIGAND OF NUMB PROTEIN X 2-LIKE ISOFORM X1"/>
    <property type="match status" value="1"/>
</dbReference>
<dbReference type="InterPro" id="IPR001478">
    <property type="entry name" value="PDZ"/>
</dbReference>
<dbReference type="InterPro" id="IPR051342">
    <property type="entry name" value="PDZ_scaffold"/>
</dbReference>
<keyword evidence="1" id="KW-0812">Transmembrane</keyword>
<dbReference type="CDD" id="cd06673">
    <property type="entry name" value="PDZ10_MUPP1-PDZ8_PATJ-like"/>
    <property type="match status" value="1"/>
</dbReference>
<gene>
    <name evidence="3" type="ORF">NEZAVI_LOCUS3349</name>
</gene>
<keyword evidence="1" id="KW-1133">Transmembrane helix</keyword>
<keyword evidence="4" id="KW-1185">Reference proteome</keyword>
<protein>
    <recommendedName>
        <fullName evidence="2">PDZ domain-containing protein</fullName>
    </recommendedName>
</protein>
<keyword evidence="1" id="KW-0472">Membrane</keyword>
<dbReference type="SMART" id="SM00228">
    <property type="entry name" value="PDZ"/>
    <property type="match status" value="1"/>
</dbReference>
<sequence length="235" mass="26182">MRGVVGTSRSDIFFYFRHLFFYFFFSICLNLYLRLLFSHYVFMNHLSFKLSELVPPPGSLSPSPSGKLKAEEDNFAATAPIISGEESTIEINKDKMGLGLNIVGGSDTPMGAVVVNEIYPDGAAFKDRRLKPGDQILEINNEDFRNITNNKALSVLRQTPSKVRMVVYREDVPEGKEGIANLDIIEVELTKKSGKGLGLSIVGRKVGAGIFVSDFVSRRLVLPNLQNNQSPHHWC</sequence>
<dbReference type="PROSITE" id="PS50106">
    <property type="entry name" value="PDZ"/>
    <property type="match status" value="1"/>
</dbReference>
<evidence type="ECO:0000313" key="3">
    <source>
        <dbReference type="EMBL" id="CAH1392546.1"/>
    </source>
</evidence>